<evidence type="ECO:0000313" key="4">
    <source>
        <dbReference type="Proteomes" id="UP001347796"/>
    </source>
</evidence>
<proteinExistence type="predicted"/>
<dbReference type="AlphaFoldDB" id="A0AAN8KIB4"/>
<keyword evidence="4" id="KW-1185">Reference proteome</keyword>
<reference evidence="3 4" key="1">
    <citation type="submission" date="2024-01" db="EMBL/GenBank/DDBJ databases">
        <title>The genome of the rayed Mediterranean limpet Patella caerulea (Linnaeus, 1758).</title>
        <authorList>
            <person name="Anh-Thu Weber A."/>
            <person name="Halstead-Nussloch G."/>
        </authorList>
    </citation>
    <scope>NUCLEOTIDE SEQUENCE [LARGE SCALE GENOMIC DNA]</scope>
    <source>
        <strain evidence="3">AATW-2023a</strain>
        <tissue evidence="3">Whole specimen</tissue>
    </source>
</reference>
<evidence type="ECO:0000256" key="1">
    <source>
        <dbReference type="ARBA" id="ARBA00023157"/>
    </source>
</evidence>
<keyword evidence="1" id="KW-1015">Disulfide bond</keyword>
<feature type="transmembrane region" description="Helical" evidence="2">
    <location>
        <begin position="12"/>
        <end position="33"/>
    </location>
</feature>
<dbReference type="GO" id="GO:0005794">
    <property type="term" value="C:Golgi apparatus"/>
    <property type="evidence" value="ECO:0007669"/>
    <property type="project" value="TreeGrafter"/>
</dbReference>
<sequence>MSRLIKRHILSFLGLTIVAFLGIKVWTTVSLSFDSNNVLSPRLAKVYIPEEEEEKDPGTFSENGPDVHVLEEKVRRYLKENLNTSSGYLFPWTHNLKSHREQLCDKTYGENMSFSSSSPVAIIVGASDSSLSQILSCVTFLLWNTPKELIHNLFVVADKRLSENDFDILEDILLPVPFFRTFRLSNYTDDLPARAFAAGFTPATTYAFLDAKVIVEEGWLEPLLSEVTKNYTTVAVPLPIPSTVNASQNLAWYSMRRREIDWDLNLRWGVGTSVSDHSGRLTTQPAIYEHLFVVNARFFKEIGGFDYLRGGSGAEAVLWSIKTWLCHGQILRSSCSKVTEFQEPKQRKRQHHFSVRESTLRYKAYIAQTFFGKGYKYYKCLIQNSIPHTRPILFYYTKALKTYSNILKCNTFSAFIKRAQTDLKLPPKQSEHYGRLKLSSAEVYASVDKNNQLVLVSDEAHVANDFSFYNYALMYKGLCLYTSNNQDLVFVKCNSVPTIKVWQFQNGMFRKKSDPKYCISLVPNRGVKLERVTCSSPNQYNTFEFSLSYKKKCLY</sequence>
<dbReference type="SUPFAM" id="SSF53448">
    <property type="entry name" value="Nucleotide-diphospho-sugar transferases"/>
    <property type="match status" value="1"/>
</dbReference>
<dbReference type="Proteomes" id="UP001347796">
    <property type="component" value="Unassembled WGS sequence"/>
</dbReference>
<protein>
    <submittedName>
        <fullName evidence="3">Uncharacterized protein</fullName>
    </submittedName>
</protein>
<name>A0AAN8KIB4_PATCE</name>
<dbReference type="PANTHER" id="PTHR11675:SF126">
    <property type="entry name" value="RICIN B LECTIN DOMAIN-CONTAINING PROTEIN"/>
    <property type="match status" value="1"/>
</dbReference>
<evidence type="ECO:0000313" key="3">
    <source>
        <dbReference type="EMBL" id="KAK6195548.1"/>
    </source>
</evidence>
<dbReference type="GO" id="GO:0006493">
    <property type="term" value="P:protein O-linked glycosylation"/>
    <property type="evidence" value="ECO:0007669"/>
    <property type="project" value="TreeGrafter"/>
</dbReference>
<evidence type="ECO:0000256" key="2">
    <source>
        <dbReference type="SAM" id="Phobius"/>
    </source>
</evidence>
<accession>A0AAN8KIB4</accession>
<gene>
    <name evidence="3" type="ORF">SNE40_000956</name>
</gene>
<keyword evidence="2" id="KW-0812">Transmembrane</keyword>
<dbReference type="InterPro" id="IPR029044">
    <property type="entry name" value="Nucleotide-diphossugar_trans"/>
</dbReference>
<dbReference type="Gene3D" id="3.90.550.10">
    <property type="entry name" value="Spore Coat Polysaccharide Biosynthesis Protein SpsA, Chain A"/>
    <property type="match status" value="1"/>
</dbReference>
<keyword evidence="2" id="KW-1133">Transmembrane helix</keyword>
<dbReference type="PANTHER" id="PTHR11675">
    <property type="entry name" value="N-ACETYLGALACTOSAMINYLTRANSFERASE"/>
    <property type="match status" value="1"/>
</dbReference>
<keyword evidence="2" id="KW-0472">Membrane</keyword>
<comment type="caution">
    <text evidence="3">The sequence shown here is derived from an EMBL/GenBank/DDBJ whole genome shotgun (WGS) entry which is preliminary data.</text>
</comment>
<dbReference type="EMBL" id="JAZGQO010000001">
    <property type="protein sequence ID" value="KAK6195548.1"/>
    <property type="molecule type" value="Genomic_DNA"/>
</dbReference>
<dbReference type="GO" id="GO:0004653">
    <property type="term" value="F:polypeptide N-acetylgalactosaminyltransferase activity"/>
    <property type="evidence" value="ECO:0007669"/>
    <property type="project" value="TreeGrafter"/>
</dbReference>
<organism evidence="3 4">
    <name type="scientific">Patella caerulea</name>
    <name type="common">Rayed Mediterranean limpet</name>
    <dbReference type="NCBI Taxonomy" id="87958"/>
    <lineage>
        <taxon>Eukaryota</taxon>
        <taxon>Metazoa</taxon>
        <taxon>Spiralia</taxon>
        <taxon>Lophotrochozoa</taxon>
        <taxon>Mollusca</taxon>
        <taxon>Gastropoda</taxon>
        <taxon>Patellogastropoda</taxon>
        <taxon>Patelloidea</taxon>
        <taxon>Patellidae</taxon>
        <taxon>Patella</taxon>
    </lineage>
</organism>